<keyword evidence="3" id="KW-1185">Reference proteome</keyword>
<proteinExistence type="predicted"/>
<dbReference type="Pfam" id="PF00990">
    <property type="entry name" value="GGDEF"/>
    <property type="match status" value="1"/>
</dbReference>
<dbReference type="RefSeq" id="WP_272133700.1">
    <property type="nucleotide sequence ID" value="NZ_JAQLOI010000001.1"/>
</dbReference>
<dbReference type="SMART" id="SM00267">
    <property type="entry name" value="GGDEF"/>
    <property type="match status" value="1"/>
</dbReference>
<evidence type="ECO:0000259" key="1">
    <source>
        <dbReference type="PROSITE" id="PS50887"/>
    </source>
</evidence>
<dbReference type="Gene3D" id="3.30.70.270">
    <property type="match status" value="1"/>
</dbReference>
<dbReference type="EMBL" id="JAQLOI010000001">
    <property type="protein sequence ID" value="MDB1123249.1"/>
    <property type="molecule type" value="Genomic_DNA"/>
</dbReference>
<protein>
    <submittedName>
        <fullName evidence="2">GGDEF domain-containing protein</fullName>
    </submittedName>
</protein>
<sequence>MLSTNETLSMSQSSSDIPSAYDPLTGLYNKALFIQVMASLLCIARRQHMPVSLLIVNIDYDNIVDEYSLSDTKNLLKESADLIKSVLRDSDTLAYFEEDKFAVLLYNCDNKSTTIPIQRLRNQLESKLIIGDKKVGITFGFSTFGENYNSDRGRPIKEVSNCLVTNALLSLNHAVDQKRSETSSFNSN</sequence>
<dbReference type="InterPro" id="IPR043128">
    <property type="entry name" value="Rev_trsase/Diguanyl_cyclase"/>
</dbReference>
<evidence type="ECO:0000313" key="3">
    <source>
        <dbReference type="Proteomes" id="UP001210678"/>
    </source>
</evidence>
<dbReference type="Proteomes" id="UP001210678">
    <property type="component" value="Unassembled WGS sequence"/>
</dbReference>
<dbReference type="InterPro" id="IPR050706">
    <property type="entry name" value="Cyclic-di-GMP_PDE-like"/>
</dbReference>
<gene>
    <name evidence="2" type="ORF">PGX00_06055</name>
</gene>
<dbReference type="InterPro" id="IPR000160">
    <property type="entry name" value="GGDEF_dom"/>
</dbReference>
<dbReference type="PANTHER" id="PTHR33121:SF71">
    <property type="entry name" value="OXYGEN SENSOR PROTEIN DOSP"/>
    <property type="match status" value="1"/>
</dbReference>
<reference evidence="2 3" key="1">
    <citation type="submission" date="2023-01" db="EMBL/GenBank/DDBJ databases">
        <title>Vibrio sp. KJ40-1 sp.nov, isolated from marine algae.</title>
        <authorList>
            <person name="Butt M."/>
            <person name="Kim J.M.J."/>
            <person name="Jeon C.O.C."/>
        </authorList>
    </citation>
    <scope>NUCLEOTIDE SEQUENCE [LARGE SCALE GENOMIC DNA]</scope>
    <source>
        <strain evidence="2 3">KJ40-1</strain>
    </source>
</reference>
<dbReference type="PROSITE" id="PS50887">
    <property type="entry name" value="GGDEF"/>
    <property type="match status" value="1"/>
</dbReference>
<feature type="domain" description="GGDEF" evidence="1">
    <location>
        <begin position="49"/>
        <end position="187"/>
    </location>
</feature>
<dbReference type="PANTHER" id="PTHR33121">
    <property type="entry name" value="CYCLIC DI-GMP PHOSPHODIESTERASE PDEF"/>
    <property type="match status" value="1"/>
</dbReference>
<evidence type="ECO:0000313" key="2">
    <source>
        <dbReference type="EMBL" id="MDB1123249.1"/>
    </source>
</evidence>
<dbReference type="SUPFAM" id="SSF55073">
    <property type="entry name" value="Nucleotide cyclase"/>
    <property type="match status" value="1"/>
</dbReference>
<organism evidence="2 3">
    <name type="scientific">Vibrio algarum</name>
    <dbReference type="NCBI Taxonomy" id="3020714"/>
    <lineage>
        <taxon>Bacteria</taxon>
        <taxon>Pseudomonadati</taxon>
        <taxon>Pseudomonadota</taxon>
        <taxon>Gammaproteobacteria</taxon>
        <taxon>Vibrionales</taxon>
        <taxon>Vibrionaceae</taxon>
        <taxon>Vibrio</taxon>
    </lineage>
</organism>
<dbReference type="InterPro" id="IPR029787">
    <property type="entry name" value="Nucleotide_cyclase"/>
</dbReference>
<comment type="caution">
    <text evidence="2">The sequence shown here is derived from an EMBL/GenBank/DDBJ whole genome shotgun (WGS) entry which is preliminary data.</text>
</comment>
<dbReference type="NCBIfam" id="TIGR00254">
    <property type="entry name" value="GGDEF"/>
    <property type="match status" value="1"/>
</dbReference>
<name>A0ABT4YNW9_9VIBR</name>
<accession>A0ABT4YNW9</accession>
<dbReference type="CDD" id="cd01949">
    <property type="entry name" value="GGDEF"/>
    <property type="match status" value="1"/>
</dbReference>